<gene>
    <name evidence="4" type="ORF">M427DRAFT_133599</name>
</gene>
<evidence type="ECO:0000313" key="4">
    <source>
        <dbReference type="EMBL" id="KXS17135.1"/>
    </source>
</evidence>
<dbReference type="Proteomes" id="UP000070544">
    <property type="component" value="Unassembled WGS sequence"/>
</dbReference>
<dbReference type="InterPro" id="IPR036865">
    <property type="entry name" value="CRAL-TRIO_dom_sf"/>
</dbReference>
<feature type="region of interest" description="Disordered" evidence="2">
    <location>
        <begin position="295"/>
        <end position="452"/>
    </location>
</feature>
<feature type="compositionally biased region" description="Polar residues" evidence="2">
    <location>
        <begin position="433"/>
        <end position="442"/>
    </location>
</feature>
<protein>
    <recommendedName>
        <fullName evidence="3">CRAL-TRIO domain-containing protein</fullName>
    </recommendedName>
</protein>
<evidence type="ECO:0000256" key="2">
    <source>
        <dbReference type="SAM" id="MobiDB-lite"/>
    </source>
</evidence>
<dbReference type="PANTHER" id="PTHR45657">
    <property type="entry name" value="CRAL-TRIO DOMAIN-CONTAINING PROTEIN YKL091C-RELATED"/>
    <property type="match status" value="1"/>
</dbReference>
<dbReference type="PANTHER" id="PTHR45657:SF1">
    <property type="entry name" value="CRAL-TRIO DOMAIN-CONTAINING PROTEIN YKL091C-RELATED"/>
    <property type="match status" value="1"/>
</dbReference>
<feature type="coiled-coil region" evidence="1">
    <location>
        <begin position="18"/>
        <end position="45"/>
    </location>
</feature>
<feature type="compositionally biased region" description="Basic and acidic residues" evidence="2">
    <location>
        <begin position="391"/>
        <end position="401"/>
    </location>
</feature>
<keyword evidence="5" id="KW-1185">Reference proteome</keyword>
<organism evidence="4 5">
    <name type="scientific">Gonapodya prolifera (strain JEL478)</name>
    <name type="common">Monoblepharis prolifera</name>
    <dbReference type="NCBI Taxonomy" id="1344416"/>
    <lineage>
        <taxon>Eukaryota</taxon>
        <taxon>Fungi</taxon>
        <taxon>Fungi incertae sedis</taxon>
        <taxon>Chytridiomycota</taxon>
        <taxon>Chytridiomycota incertae sedis</taxon>
        <taxon>Monoblepharidomycetes</taxon>
        <taxon>Monoblepharidales</taxon>
        <taxon>Gonapodyaceae</taxon>
        <taxon>Gonapodya</taxon>
    </lineage>
</organism>
<accession>A0A139AL45</accession>
<feature type="compositionally biased region" description="Polar residues" evidence="2">
    <location>
        <begin position="413"/>
        <end position="425"/>
    </location>
</feature>
<dbReference type="InterPro" id="IPR001251">
    <property type="entry name" value="CRAL-TRIO_dom"/>
</dbReference>
<feature type="domain" description="CRAL-TRIO" evidence="3">
    <location>
        <begin position="100"/>
        <end position="287"/>
    </location>
</feature>
<dbReference type="OrthoDB" id="2127056at2759"/>
<dbReference type="EMBL" id="KQ965748">
    <property type="protein sequence ID" value="KXS17135.1"/>
    <property type="molecule type" value="Genomic_DNA"/>
</dbReference>
<sequence>MSFWSSAHGHGHDFPPPLLSIKEALEQHKDALKRLRSSIPALETATEATPGEFDDIFLLRFILSAKDFDRALQNAAATVEWRTANREVLRAVRETGRAPHHDVVAHHLVQGPHKSLVDGTPVYIIRSGISNTKELSRVASVPTVAEWILFQREQMFDMCDKITRKTGFLSKMFVILDGSHARLTGLNLHFINSVSAASSKSEIYYPQLLLAQCFINMPTFFRTVILPMAKRVMPKKAMEKSKFCGVKSTVNLPPNDPKPLSKCPFASRMMKPEDVPTFLGGRCMCPVTGATLESALDPTAQGPSSPSWDAGRRGSGDSFKSASEGADPAVPENVDAGESSDARTESPMVADTNPADSGVAVASVPEDESREQNVKPRTSAVRSDATLVDQHVTHEDAENGERSPSPLSKEVSPESSGNIPANEQTPPGFCVTNVPNNRSEVVTSPVHAGMTK</sequence>
<proteinExistence type="predicted"/>
<dbReference type="CDD" id="cd00170">
    <property type="entry name" value="SEC14"/>
    <property type="match status" value="1"/>
</dbReference>
<dbReference type="PROSITE" id="PS50191">
    <property type="entry name" value="CRAL_TRIO"/>
    <property type="match status" value="1"/>
</dbReference>
<dbReference type="SUPFAM" id="SSF52087">
    <property type="entry name" value="CRAL/TRIO domain"/>
    <property type="match status" value="1"/>
</dbReference>
<keyword evidence="1" id="KW-0175">Coiled coil</keyword>
<evidence type="ECO:0000256" key="1">
    <source>
        <dbReference type="SAM" id="Coils"/>
    </source>
</evidence>
<dbReference type="Gene3D" id="3.40.525.10">
    <property type="entry name" value="CRAL-TRIO lipid binding domain"/>
    <property type="match status" value="1"/>
</dbReference>
<dbReference type="InterPro" id="IPR051026">
    <property type="entry name" value="PI/PC_transfer"/>
</dbReference>
<dbReference type="STRING" id="1344416.A0A139AL45"/>
<evidence type="ECO:0000259" key="3">
    <source>
        <dbReference type="PROSITE" id="PS50191"/>
    </source>
</evidence>
<name>A0A139AL45_GONPJ</name>
<reference evidence="4 5" key="1">
    <citation type="journal article" date="2015" name="Genome Biol. Evol.">
        <title>Phylogenomic analyses indicate that early fungi evolved digesting cell walls of algal ancestors of land plants.</title>
        <authorList>
            <person name="Chang Y."/>
            <person name="Wang S."/>
            <person name="Sekimoto S."/>
            <person name="Aerts A.L."/>
            <person name="Choi C."/>
            <person name="Clum A."/>
            <person name="LaButti K.M."/>
            <person name="Lindquist E.A."/>
            <person name="Yee Ngan C."/>
            <person name="Ohm R.A."/>
            <person name="Salamov A.A."/>
            <person name="Grigoriev I.V."/>
            <person name="Spatafora J.W."/>
            <person name="Berbee M.L."/>
        </authorList>
    </citation>
    <scope>NUCLEOTIDE SEQUENCE [LARGE SCALE GENOMIC DNA]</scope>
    <source>
        <strain evidence="4 5">JEL478</strain>
    </source>
</reference>
<dbReference type="Pfam" id="PF00650">
    <property type="entry name" value="CRAL_TRIO"/>
    <property type="match status" value="1"/>
</dbReference>
<dbReference type="AlphaFoldDB" id="A0A139AL45"/>
<evidence type="ECO:0000313" key="5">
    <source>
        <dbReference type="Proteomes" id="UP000070544"/>
    </source>
</evidence>